<keyword evidence="2" id="KW-1185">Reference proteome</keyword>
<gene>
    <name evidence="1" type="ORF">EXIGLDRAFT_580256</name>
</gene>
<evidence type="ECO:0008006" key="3">
    <source>
        <dbReference type="Google" id="ProtNLM"/>
    </source>
</evidence>
<organism evidence="1 2">
    <name type="scientific">Exidia glandulosa HHB12029</name>
    <dbReference type="NCBI Taxonomy" id="1314781"/>
    <lineage>
        <taxon>Eukaryota</taxon>
        <taxon>Fungi</taxon>
        <taxon>Dikarya</taxon>
        <taxon>Basidiomycota</taxon>
        <taxon>Agaricomycotina</taxon>
        <taxon>Agaricomycetes</taxon>
        <taxon>Auriculariales</taxon>
        <taxon>Exidiaceae</taxon>
        <taxon>Exidia</taxon>
    </lineage>
</organism>
<evidence type="ECO:0000313" key="2">
    <source>
        <dbReference type="Proteomes" id="UP000077266"/>
    </source>
</evidence>
<evidence type="ECO:0000313" key="1">
    <source>
        <dbReference type="EMBL" id="KZW01715.1"/>
    </source>
</evidence>
<protein>
    <recommendedName>
        <fullName evidence="3">Reverse transcriptase zinc-binding domain-containing protein</fullName>
    </recommendedName>
</protein>
<feature type="non-terminal residue" evidence="1">
    <location>
        <position position="74"/>
    </location>
</feature>
<dbReference type="AlphaFoldDB" id="A0A165P6F1"/>
<dbReference type="Proteomes" id="UP000077266">
    <property type="component" value="Unassembled WGS sequence"/>
</dbReference>
<dbReference type="OrthoDB" id="3267074at2759"/>
<dbReference type="InParanoid" id="A0A165P6F1"/>
<proteinExistence type="predicted"/>
<accession>A0A165P6F1</accession>
<dbReference type="STRING" id="1314781.A0A165P6F1"/>
<sequence>HLHRINCADTARCESCHAPSETVRHFLLHCPTYADERWRMRTRLGRRSEKLQSLLHTSRGLDEVAKYIARTGRF</sequence>
<dbReference type="EMBL" id="KV425892">
    <property type="protein sequence ID" value="KZW01715.1"/>
    <property type="molecule type" value="Genomic_DNA"/>
</dbReference>
<feature type="non-terminal residue" evidence="1">
    <location>
        <position position="1"/>
    </location>
</feature>
<name>A0A165P6F1_EXIGL</name>
<reference evidence="1 2" key="1">
    <citation type="journal article" date="2016" name="Mol. Biol. Evol.">
        <title>Comparative Genomics of Early-Diverging Mushroom-Forming Fungi Provides Insights into the Origins of Lignocellulose Decay Capabilities.</title>
        <authorList>
            <person name="Nagy L.G."/>
            <person name="Riley R."/>
            <person name="Tritt A."/>
            <person name="Adam C."/>
            <person name="Daum C."/>
            <person name="Floudas D."/>
            <person name="Sun H."/>
            <person name="Yadav J.S."/>
            <person name="Pangilinan J."/>
            <person name="Larsson K.H."/>
            <person name="Matsuura K."/>
            <person name="Barry K."/>
            <person name="Labutti K."/>
            <person name="Kuo R."/>
            <person name="Ohm R.A."/>
            <person name="Bhattacharya S.S."/>
            <person name="Shirouzu T."/>
            <person name="Yoshinaga Y."/>
            <person name="Martin F.M."/>
            <person name="Grigoriev I.V."/>
            <person name="Hibbett D.S."/>
        </authorList>
    </citation>
    <scope>NUCLEOTIDE SEQUENCE [LARGE SCALE GENOMIC DNA]</scope>
    <source>
        <strain evidence="1 2">HHB12029</strain>
    </source>
</reference>